<dbReference type="SUPFAM" id="SSF63825">
    <property type="entry name" value="YWTD domain"/>
    <property type="match status" value="1"/>
</dbReference>
<accession>A0ABT6FLF8</accession>
<protein>
    <submittedName>
        <fullName evidence="1">Uncharacterized protein</fullName>
    </submittedName>
</protein>
<evidence type="ECO:0000313" key="1">
    <source>
        <dbReference type="EMBL" id="MDG3008354.1"/>
    </source>
</evidence>
<proteinExistence type="predicted"/>
<keyword evidence="2" id="KW-1185">Reference proteome</keyword>
<gene>
    <name evidence="1" type="ORF">PZE19_31685</name>
</gene>
<organism evidence="1 2">
    <name type="scientific">Paludisphaera mucosa</name>
    <dbReference type="NCBI Taxonomy" id="3030827"/>
    <lineage>
        <taxon>Bacteria</taxon>
        <taxon>Pseudomonadati</taxon>
        <taxon>Planctomycetota</taxon>
        <taxon>Planctomycetia</taxon>
        <taxon>Isosphaerales</taxon>
        <taxon>Isosphaeraceae</taxon>
        <taxon>Paludisphaera</taxon>
    </lineage>
</organism>
<name>A0ABT6FLF8_9BACT</name>
<dbReference type="Gene3D" id="2.130.10.10">
    <property type="entry name" value="YVTN repeat-like/Quinoprotein amine dehydrogenase"/>
    <property type="match status" value="1"/>
</dbReference>
<dbReference type="PROSITE" id="PS51318">
    <property type="entry name" value="TAT"/>
    <property type="match status" value="1"/>
</dbReference>
<reference evidence="1 2" key="1">
    <citation type="submission" date="2023-03" db="EMBL/GenBank/DDBJ databases">
        <title>Paludisphaera mucosa sp. nov. a novel planctomycete from northern fen.</title>
        <authorList>
            <person name="Ivanova A."/>
        </authorList>
    </citation>
    <scope>NUCLEOTIDE SEQUENCE [LARGE SCALE GENOMIC DNA]</scope>
    <source>
        <strain evidence="1 2">Pla2</strain>
    </source>
</reference>
<dbReference type="EMBL" id="JARRAG010000005">
    <property type="protein sequence ID" value="MDG3008354.1"/>
    <property type="molecule type" value="Genomic_DNA"/>
</dbReference>
<dbReference type="Proteomes" id="UP001216907">
    <property type="component" value="Unassembled WGS sequence"/>
</dbReference>
<dbReference type="RefSeq" id="WP_277864679.1">
    <property type="nucleotide sequence ID" value="NZ_JARRAG010000005.1"/>
</dbReference>
<comment type="caution">
    <text evidence="1">The sequence shown here is derived from an EMBL/GenBank/DDBJ whole genome shotgun (WGS) entry which is preliminary data.</text>
</comment>
<dbReference type="InterPro" id="IPR006311">
    <property type="entry name" value="TAT_signal"/>
</dbReference>
<evidence type="ECO:0000313" key="2">
    <source>
        <dbReference type="Proteomes" id="UP001216907"/>
    </source>
</evidence>
<dbReference type="InterPro" id="IPR015943">
    <property type="entry name" value="WD40/YVTN_repeat-like_dom_sf"/>
</dbReference>
<sequence>MNPKQKSGSRRRRFLGEIMAIAGVGPAGLLLLSDKATAFQQPALRVILNLPGDATIYAGLALPTRQDFLGNTGPAVYAAACQTPVYLVVFAGKFIDPRNHNQASLVRVSVLGVPDESDAHSLSNASPRLSFLEFYNAATRTLIRSNDLKSVEITSENAGGPTRITAKATVTLAGASRNIGIVCSRNADQILNFEIRDLTSNLILGTGMGEAGRAGLATGGIPVRTTDVDGTIQLFDPSDGSLLEVLPLKGQKGGAVADGSDVWQIVYDEAKLYRLDANAGGGVEGSIPLPAGRWGGIALNGQEFWLQGVRAGRQDYSIVRIRKSDGVILSEMAASPLINGLAWVNGRLYASLNGQELSPPTSDSAIVTLDPTTGESTSRFNLPAGSYPHDLEPDGQGGLLVLVSEGDRLDGPLTVQQFTP</sequence>